<dbReference type="InterPro" id="IPR045864">
    <property type="entry name" value="aa-tRNA-synth_II/BPL/LPL"/>
</dbReference>
<evidence type="ECO:0000313" key="2">
    <source>
        <dbReference type="EMBL" id="CAF0803703.1"/>
    </source>
</evidence>
<dbReference type="GO" id="GO:0004813">
    <property type="term" value="F:alanine-tRNA ligase activity"/>
    <property type="evidence" value="ECO:0007669"/>
    <property type="project" value="InterPro"/>
</dbReference>
<dbReference type="InterPro" id="IPR050058">
    <property type="entry name" value="Ala-tRNA_ligase"/>
</dbReference>
<dbReference type="Proteomes" id="UP000682733">
    <property type="component" value="Unassembled WGS sequence"/>
</dbReference>
<protein>
    <recommendedName>
        <fullName evidence="1">Alanyl-tRNA synthetase class IIc N-terminal domain-containing protein</fullName>
    </recommendedName>
</protein>
<dbReference type="EMBL" id="CAJNOK010001288">
    <property type="protein sequence ID" value="CAF0803703.1"/>
    <property type="molecule type" value="Genomic_DNA"/>
</dbReference>
<comment type="caution">
    <text evidence="3">The sequence shown here is derived from an EMBL/GenBank/DDBJ whole genome shotgun (WGS) entry which is preliminary data.</text>
</comment>
<dbReference type="GO" id="GO:0005524">
    <property type="term" value="F:ATP binding"/>
    <property type="evidence" value="ECO:0007669"/>
    <property type="project" value="InterPro"/>
</dbReference>
<dbReference type="AlphaFoldDB" id="A0A8S2H1D7"/>
<feature type="non-terminal residue" evidence="3">
    <location>
        <position position="1"/>
    </location>
</feature>
<proteinExistence type="predicted"/>
<feature type="domain" description="Alanyl-tRNA synthetase class IIc N-terminal" evidence="1">
    <location>
        <begin position="389"/>
        <end position="442"/>
    </location>
</feature>
<dbReference type="EMBL" id="CAJOBA010001288">
    <property type="protein sequence ID" value="CAF3587219.1"/>
    <property type="molecule type" value="Genomic_DNA"/>
</dbReference>
<dbReference type="PANTHER" id="PTHR11777">
    <property type="entry name" value="ALANYL-TRNA SYNTHETASE"/>
    <property type="match status" value="1"/>
</dbReference>
<dbReference type="GO" id="GO:0002161">
    <property type="term" value="F:aminoacyl-tRNA deacylase activity"/>
    <property type="evidence" value="ECO:0007669"/>
    <property type="project" value="TreeGrafter"/>
</dbReference>
<dbReference type="Gene3D" id="3.30.930.10">
    <property type="entry name" value="Bira Bifunctional Protein, Domain 2"/>
    <property type="match status" value="1"/>
</dbReference>
<name>A0A8S2H1D7_9BILA</name>
<dbReference type="Pfam" id="PF01411">
    <property type="entry name" value="tRNA-synt_2c"/>
    <property type="match status" value="1"/>
</dbReference>
<reference evidence="3" key="1">
    <citation type="submission" date="2021-02" db="EMBL/GenBank/DDBJ databases">
        <authorList>
            <person name="Nowell W R."/>
        </authorList>
    </citation>
    <scope>NUCLEOTIDE SEQUENCE</scope>
</reference>
<evidence type="ECO:0000313" key="3">
    <source>
        <dbReference type="EMBL" id="CAF3587219.1"/>
    </source>
</evidence>
<sequence>MKELKRSGEIRMPDLVIEDYQGFNKALETANTLIAKLSASNLRLSSENSSLSTQYQVARDEVNRLNKDGYVITPIIAACGKNEKTLISSEQKEVNEVQIAFQQYSPGTISDKPVIIDNREKIQAFLSNPGSLDERNVLVKLSLLFGQEFPALPPDIFGEYVSPPAIDQNELVAKIELVLVKGNVKSLPITFYLKLELPILPDPIHEIDQASVLAAFNKFVPSATGIEFSPLKITNASSIVTFNDSNRDKPRNILNNISLLIAPKVLPEIDFSIDVKYQEVPLLVVDQSVQSFQIKFSLGLATSQLITFFVQLNSEFADPNLEAVIKDWGKERSFMKNYLYQPTKIQNYHDIQVKLPPLQDSDLTKAIKEAVNIINFQLPQLQIRLVEVVGDYFKSESIVYAYEFLTQVLKLPAERLYVTVFEDDQAAYDAWQKVGINPNQILK</sequence>
<dbReference type="InterPro" id="IPR018164">
    <property type="entry name" value="Ala-tRNA-synth_IIc_N"/>
</dbReference>
<dbReference type="SUPFAM" id="SSF55681">
    <property type="entry name" value="Class II aaRS and biotin synthetases"/>
    <property type="match status" value="1"/>
</dbReference>
<dbReference type="Proteomes" id="UP000677228">
    <property type="component" value="Unassembled WGS sequence"/>
</dbReference>
<dbReference type="GO" id="GO:0006419">
    <property type="term" value="P:alanyl-tRNA aminoacylation"/>
    <property type="evidence" value="ECO:0007669"/>
    <property type="project" value="InterPro"/>
</dbReference>
<organism evidence="3 4">
    <name type="scientific">Didymodactylos carnosus</name>
    <dbReference type="NCBI Taxonomy" id="1234261"/>
    <lineage>
        <taxon>Eukaryota</taxon>
        <taxon>Metazoa</taxon>
        <taxon>Spiralia</taxon>
        <taxon>Gnathifera</taxon>
        <taxon>Rotifera</taxon>
        <taxon>Eurotatoria</taxon>
        <taxon>Bdelloidea</taxon>
        <taxon>Philodinida</taxon>
        <taxon>Philodinidae</taxon>
        <taxon>Didymodactylos</taxon>
    </lineage>
</organism>
<gene>
    <name evidence="2" type="ORF">OVA965_LOCUS4783</name>
    <name evidence="3" type="ORF">TMI583_LOCUS4781</name>
</gene>
<dbReference type="GO" id="GO:0005829">
    <property type="term" value="C:cytosol"/>
    <property type="evidence" value="ECO:0007669"/>
    <property type="project" value="TreeGrafter"/>
</dbReference>
<accession>A0A8S2H1D7</accession>
<evidence type="ECO:0000313" key="4">
    <source>
        <dbReference type="Proteomes" id="UP000682733"/>
    </source>
</evidence>
<evidence type="ECO:0000259" key="1">
    <source>
        <dbReference type="Pfam" id="PF01411"/>
    </source>
</evidence>
<dbReference type="PANTHER" id="PTHR11777:SF9">
    <property type="entry name" value="ALANINE--TRNA LIGASE, CYTOPLASMIC"/>
    <property type="match status" value="1"/>
</dbReference>